<evidence type="ECO:0000313" key="1">
    <source>
        <dbReference type="EMBL" id="CAD1469363.1"/>
    </source>
</evidence>
<feature type="non-terminal residue" evidence="1">
    <location>
        <position position="1"/>
    </location>
</feature>
<dbReference type="OrthoDB" id="10579714at2759"/>
<proteinExistence type="predicted"/>
<reference evidence="1" key="1">
    <citation type="submission" date="2020-07" db="EMBL/GenBank/DDBJ databases">
        <authorList>
            <person name="Nazaruddin N."/>
        </authorList>
    </citation>
    <scope>NUCLEOTIDE SEQUENCE</scope>
</reference>
<accession>A0A6V7GW18</accession>
<name>A0A6V7GW18_9HYME</name>
<protein>
    <submittedName>
        <fullName evidence="1">Uncharacterized protein</fullName>
    </submittedName>
</protein>
<organism evidence="1 2">
    <name type="scientific">Heterotrigona itama</name>
    <dbReference type="NCBI Taxonomy" id="395501"/>
    <lineage>
        <taxon>Eukaryota</taxon>
        <taxon>Metazoa</taxon>
        <taxon>Ecdysozoa</taxon>
        <taxon>Arthropoda</taxon>
        <taxon>Hexapoda</taxon>
        <taxon>Insecta</taxon>
        <taxon>Pterygota</taxon>
        <taxon>Neoptera</taxon>
        <taxon>Endopterygota</taxon>
        <taxon>Hymenoptera</taxon>
        <taxon>Apocrita</taxon>
        <taxon>Aculeata</taxon>
        <taxon>Apoidea</taxon>
        <taxon>Anthophila</taxon>
        <taxon>Apidae</taxon>
        <taxon>Heterotrigona</taxon>
    </lineage>
</organism>
<keyword evidence="2" id="KW-1185">Reference proteome</keyword>
<dbReference type="AlphaFoldDB" id="A0A6V7GW18"/>
<comment type="caution">
    <text evidence="1">The sequence shown here is derived from an EMBL/GenBank/DDBJ whole genome shotgun (WGS) entry which is preliminary data.</text>
</comment>
<evidence type="ECO:0000313" key="2">
    <source>
        <dbReference type="Proteomes" id="UP000752696"/>
    </source>
</evidence>
<dbReference type="Proteomes" id="UP000752696">
    <property type="component" value="Unassembled WGS sequence"/>
</dbReference>
<gene>
    <name evidence="1" type="ORF">MHI_LOCUS123034</name>
</gene>
<dbReference type="EMBL" id="CAJDYZ010002246">
    <property type="protein sequence ID" value="CAD1469363.1"/>
    <property type="molecule type" value="Genomic_DNA"/>
</dbReference>
<sequence>MEEDDRLFYSNRSWLKEINEPNINQQEARHLHPWPRLKYVIPAATAVNHRTHTVIRKYLYALSLNFNLVNKCLIPDCPKSFTPTKVASTVTSFARTENVEQGGVHRSW</sequence>